<accession>A0AAE3AQU0</accession>
<proteinExistence type="predicted"/>
<feature type="region of interest" description="Disordered" evidence="2">
    <location>
        <begin position="75"/>
        <end position="104"/>
    </location>
</feature>
<comment type="caution">
    <text evidence="3">The sequence shown here is derived from an EMBL/GenBank/DDBJ whole genome shotgun (WGS) entry which is preliminary data.</text>
</comment>
<organism evidence="3 4">
    <name type="scientific">Brotaphodocola catenula</name>
    <dbReference type="NCBI Taxonomy" id="2885361"/>
    <lineage>
        <taxon>Bacteria</taxon>
        <taxon>Bacillati</taxon>
        <taxon>Bacillota</taxon>
        <taxon>Clostridia</taxon>
        <taxon>Lachnospirales</taxon>
        <taxon>Lachnospiraceae</taxon>
        <taxon>Brotaphodocola</taxon>
    </lineage>
</organism>
<feature type="compositionally biased region" description="Acidic residues" evidence="2">
    <location>
        <begin position="84"/>
        <end position="94"/>
    </location>
</feature>
<evidence type="ECO:0000313" key="4">
    <source>
        <dbReference type="Proteomes" id="UP001198962"/>
    </source>
</evidence>
<dbReference type="EMBL" id="JAJEPU010000007">
    <property type="protein sequence ID" value="MCC2164015.1"/>
    <property type="molecule type" value="Genomic_DNA"/>
</dbReference>
<evidence type="ECO:0000256" key="2">
    <source>
        <dbReference type="SAM" id="MobiDB-lite"/>
    </source>
</evidence>
<dbReference type="AlphaFoldDB" id="A0AAE3AQU0"/>
<dbReference type="RefSeq" id="WP_177976611.1">
    <property type="nucleotide sequence ID" value="NZ_JAJEPU010000007.1"/>
</dbReference>
<name>A0AAE3AQU0_9FIRM</name>
<gene>
    <name evidence="3" type="ORF">LKD32_03800</name>
</gene>
<keyword evidence="1" id="KW-0175">Coiled coil</keyword>
<evidence type="ECO:0000313" key="3">
    <source>
        <dbReference type="EMBL" id="MCC2164015.1"/>
    </source>
</evidence>
<evidence type="ECO:0000256" key="1">
    <source>
        <dbReference type="SAM" id="Coils"/>
    </source>
</evidence>
<sequence length="104" mass="12083">MARRARRTPLERYEDELAQTYASIEQYESCLETMKERASKIQDQILMEKFRQVNELLENQNLSLDDLREMLCRGSGEQQKCPGEVDEPENEENSENSGIPQIAS</sequence>
<feature type="coiled-coil region" evidence="1">
    <location>
        <begin position="10"/>
        <end position="70"/>
    </location>
</feature>
<dbReference type="Proteomes" id="UP001198962">
    <property type="component" value="Unassembled WGS sequence"/>
</dbReference>
<keyword evidence="4" id="KW-1185">Reference proteome</keyword>
<reference evidence="3" key="1">
    <citation type="submission" date="2021-10" db="EMBL/GenBank/DDBJ databases">
        <title>Anaerobic single-cell dispensing facilitates the cultivation of human gut bacteria.</title>
        <authorList>
            <person name="Afrizal A."/>
        </authorList>
    </citation>
    <scope>NUCLEOTIDE SEQUENCE</scope>
    <source>
        <strain evidence="3">CLA-AA-H274</strain>
    </source>
</reference>
<protein>
    <submittedName>
        <fullName evidence="3">Uncharacterized protein</fullName>
    </submittedName>
</protein>